<protein>
    <submittedName>
        <fullName evidence="2">SAM-dependent methyltransferase</fullName>
    </submittedName>
</protein>
<evidence type="ECO:0000259" key="1">
    <source>
        <dbReference type="Pfam" id="PF08241"/>
    </source>
</evidence>
<dbReference type="Proteomes" id="UP000092574">
    <property type="component" value="Chromosome"/>
</dbReference>
<keyword evidence="2" id="KW-0808">Transferase</keyword>
<dbReference type="KEGG" id="byl:A4V09_00105"/>
<dbReference type="GO" id="GO:0032259">
    <property type="term" value="P:methylation"/>
    <property type="evidence" value="ECO:0007669"/>
    <property type="project" value="UniProtKB-KW"/>
</dbReference>
<evidence type="ECO:0000313" key="2">
    <source>
        <dbReference type="EMBL" id="ANU74317.1"/>
    </source>
</evidence>
<keyword evidence="2" id="KW-0489">Methyltransferase</keyword>
<evidence type="ECO:0000313" key="3">
    <source>
        <dbReference type="Proteomes" id="UP000092574"/>
    </source>
</evidence>
<gene>
    <name evidence="2" type="ORF">A4V09_00105</name>
</gene>
<dbReference type="SUPFAM" id="SSF53335">
    <property type="entry name" value="S-adenosyl-L-methionine-dependent methyltransferases"/>
    <property type="match status" value="1"/>
</dbReference>
<dbReference type="OrthoDB" id="9811589at2"/>
<name>A0A1C7I3Q4_9FIRM</name>
<dbReference type="CDD" id="cd02440">
    <property type="entry name" value="AdoMet_MTases"/>
    <property type="match status" value="1"/>
</dbReference>
<sequence length="236" mass="27429">MKNINSHLKAIAQSYDRAIELGRNGINSYNNLPEYLKKDPDYINFQTARENGLDSDSGRIEIKAFLSPAVNAKFVDLGCCLNLMFNGYDQWPSTYYGVDISTETIKLLREFSEKKRLRVGKLHCGSIHETPFEDNYFDIGACIGVLEYYEKAFVREVLIEIHRILKPYSKFVLDIPDNAGKMHHFMNLVETSMGRPDKFDMSIEEFEEILFDFFEIEKKEKIDAVSMVQYFLKRKA</sequence>
<dbReference type="Gene3D" id="3.40.50.150">
    <property type="entry name" value="Vaccinia Virus protein VP39"/>
    <property type="match status" value="1"/>
</dbReference>
<dbReference type="Pfam" id="PF08241">
    <property type="entry name" value="Methyltransf_11"/>
    <property type="match status" value="1"/>
</dbReference>
<dbReference type="RefSeq" id="WP_065540553.1">
    <property type="nucleotide sequence ID" value="NZ_CP015405.2"/>
</dbReference>
<dbReference type="GO" id="GO:0008757">
    <property type="term" value="F:S-adenosylmethionine-dependent methyltransferase activity"/>
    <property type="evidence" value="ECO:0007669"/>
    <property type="project" value="InterPro"/>
</dbReference>
<proteinExistence type="predicted"/>
<accession>A0A1C7I3Q4</accession>
<dbReference type="AlphaFoldDB" id="A0A1C7I3Q4"/>
<reference evidence="2" key="1">
    <citation type="submission" date="2017-04" db="EMBL/GenBank/DDBJ databases">
        <title>Complete Genome Sequences of Twelve Strains of a Stable Defined Moderately Diverse Mouse Microbiota 2 (sDMDMm2).</title>
        <authorList>
            <person name="Uchimura Y."/>
            <person name="Wyss M."/>
            <person name="Brugiroux S."/>
            <person name="Limenitakis J.P."/>
            <person name="Stecher B."/>
            <person name="McCoy K.D."/>
            <person name="Macpherson A.J."/>
        </authorList>
    </citation>
    <scope>NUCLEOTIDE SEQUENCE</scope>
    <source>
        <strain evidence="2">YL58</strain>
    </source>
</reference>
<organism evidence="2 3">
    <name type="scientific">Blautia pseudococcoides</name>
    <dbReference type="NCBI Taxonomy" id="1796616"/>
    <lineage>
        <taxon>Bacteria</taxon>
        <taxon>Bacillati</taxon>
        <taxon>Bacillota</taxon>
        <taxon>Clostridia</taxon>
        <taxon>Lachnospirales</taxon>
        <taxon>Lachnospiraceae</taxon>
        <taxon>Blautia</taxon>
    </lineage>
</organism>
<dbReference type="EMBL" id="CP015405">
    <property type="protein sequence ID" value="ANU74317.1"/>
    <property type="molecule type" value="Genomic_DNA"/>
</dbReference>
<dbReference type="InterPro" id="IPR013216">
    <property type="entry name" value="Methyltransf_11"/>
</dbReference>
<dbReference type="InterPro" id="IPR029063">
    <property type="entry name" value="SAM-dependent_MTases_sf"/>
</dbReference>
<feature type="domain" description="Methyltransferase type 11" evidence="1">
    <location>
        <begin position="75"/>
        <end position="172"/>
    </location>
</feature>
<keyword evidence="3" id="KW-1185">Reference proteome</keyword>